<feature type="region of interest" description="Disordered" evidence="1">
    <location>
        <begin position="1"/>
        <end position="42"/>
    </location>
</feature>
<name>A0A498LR82_LABRO</name>
<keyword evidence="3" id="KW-1185">Reference proteome</keyword>
<protein>
    <submittedName>
        <fullName evidence="2">Uncharacterized protein</fullName>
    </submittedName>
</protein>
<evidence type="ECO:0000313" key="2">
    <source>
        <dbReference type="EMBL" id="RXN07875.1"/>
    </source>
</evidence>
<proteinExistence type="predicted"/>
<feature type="compositionally biased region" description="Basic and acidic residues" evidence="1">
    <location>
        <begin position="19"/>
        <end position="28"/>
    </location>
</feature>
<dbReference type="Proteomes" id="UP000290572">
    <property type="component" value="Unassembled WGS sequence"/>
</dbReference>
<gene>
    <name evidence="2" type="ORF">ROHU_032075</name>
</gene>
<reference evidence="2 3" key="1">
    <citation type="submission" date="2018-03" db="EMBL/GenBank/DDBJ databases">
        <title>Draft genome sequence of Rohu Carp (Labeo rohita).</title>
        <authorList>
            <person name="Das P."/>
            <person name="Kushwaha B."/>
            <person name="Joshi C.G."/>
            <person name="Kumar D."/>
            <person name="Nagpure N.S."/>
            <person name="Sahoo L."/>
            <person name="Das S.P."/>
            <person name="Bit A."/>
            <person name="Patnaik S."/>
            <person name="Meher P.K."/>
            <person name="Jayasankar P."/>
            <person name="Koringa P.G."/>
            <person name="Patel N.V."/>
            <person name="Hinsu A.T."/>
            <person name="Kumar R."/>
            <person name="Pandey M."/>
            <person name="Agarwal S."/>
            <person name="Srivastava S."/>
            <person name="Singh M."/>
            <person name="Iquebal M.A."/>
            <person name="Jaiswal S."/>
            <person name="Angadi U.B."/>
            <person name="Kumar N."/>
            <person name="Raza M."/>
            <person name="Shah T.M."/>
            <person name="Rai A."/>
            <person name="Jena J.K."/>
        </authorList>
    </citation>
    <scope>NUCLEOTIDE SEQUENCE [LARGE SCALE GENOMIC DNA]</scope>
    <source>
        <strain evidence="2">DASCIFA01</strain>
        <tissue evidence="2">Testis</tissue>
    </source>
</reference>
<evidence type="ECO:0000313" key="3">
    <source>
        <dbReference type="Proteomes" id="UP000290572"/>
    </source>
</evidence>
<dbReference type="AlphaFoldDB" id="A0A498LR82"/>
<accession>A0A498LR82</accession>
<dbReference type="EMBL" id="QBIY01013335">
    <property type="protein sequence ID" value="RXN07875.1"/>
    <property type="molecule type" value="Genomic_DNA"/>
</dbReference>
<sequence>MQKADEEFDIPSTKQQQNGEDKGSDKPSTKQGLKGKPNMQLTSVNADTINIIDTYDRPARATAKSTYAQAGKYAEGPNDKPGQRIPKAGVYAVAGVERARALF</sequence>
<evidence type="ECO:0000256" key="1">
    <source>
        <dbReference type="SAM" id="MobiDB-lite"/>
    </source>
</evidence>
<comment type="caution">
    <text evidence="2">The sequence shown here is derived from an EMBL/GenBank/DDBJ whole genome shotgun (WGS) entry which is preliminary data.</text>
</comment>
<organism evidence="2 3">
    <name type="scientific">Labeo rohita</name>
    <name type="common">Indian major carp</name>
    <name type="synonym">Cyprinus rohita</name>
    <dbReference type="NCBI Taxonomy" id="84645"/>
    <lineage>
        <taxon>Eukaryota</taxon>
        <taxon>Metazoa</taxon>
        <taxon>Chordata</taxon>
        <taxon>Craniata</taxon>
        <taxon>Vertebrata</taxon>
        <taxon>Euteleostomi</taxon>
        <taxon>Actinopterygii</taxon>
        <taxon>Neopterygii</taxon>
        <taxon>Teleostei</taxon>
        <taxon>Ostariophysi</taxon>
        <taxon>Cypriniformes</taxon>
        <taxon>Cyprinidae</taxon>
        <taxon>Labeoninae</taxon>
        <taxon>Labeonini</taxon>
        <taxon>Labeo</taxon>
    </lineage>
</organism>